<keyword evidence="6" id="KW-0464">Manganese</keyword>
<evidence type="ECO:0000256" key="4">
    <source>
        <dbReference type="ARBA" id="ARBA00022801"/>
    </source>
</evidence>
<evidence type="ECO:0000256" key="7">
    <source>
        <dbReference type="SAM" id="MobiDB-lite"/>
    </source>
</evidence>
<dbReference type="CDD" id="cd03426">
    <property type="entry name" value="NUDIX_CoAse_Nudt7"/>
    <property type="match status" value="1"/>
</dbReference>
<proteinExistence type="predicted"/>
<dbReference type="InterPro" id="IPR000086">
    <property type="entry name" value="NUDIX_hydrolase_dom"/>
</dbReference>
<keyword evidence="5" id="KW-0460">Magnesium</keyword>
<evidence type="ECO:0000256" key="1">
    <source>
        <dbReference type="ARBA" id="ARBA00001936"/>
    </source>
</evidence>
<dbReference type="Proteomes" id="UP000237350">
    <property type="component" value="Unassembled WGS sequence"/>
</dbReference>
<keyword evidence="10" id="KW-1185">Reference proteome</keyword>
<organism evidence="9 10">
    <name type="scientific">Alkalispirochaeta sphaeroplastigenens</name>
    <dbReference type="NCBI Taxonomy" id="1187066"/>
    <lineage>
        <taxon>Bacteria</taxon>
        <taxon>Pseudomonadati</taxon>
        <taxon>Spirochaetota</taxon>
        <taxon>Spirochaetia</taxon>
        <taxon>Spirochaetales</taxon>
        <taxon>Spirochaetaceae</taxon>
        <taxon>Alkalispirochaeta</taxon>
    </lineage>
</organism>
<dbReference type="SUPFAM" id="SSF55811">
    <property type="entry name" value="Nudix"/>
    <property type="match status" value="1"/>
</dbReference>
<dbReference type="GO" id="GO:0010945">
    <property type="term" value="F:coenzyme A diphosphatase activity"/>
    <property type="evidence" value="ECO:0007669"/>
    <property type="project" value="InterPro"/>
</dbReference>
<keyword evidence="4" id="KW-0378">Hydrolase</keyword>
<sequence length="264" mass="28289">MTQDQEFRLLLDNLGRRLNTPGEALPGARAHTTMDPLGTREPPGPSGERRQKTRRGEAPGIYRESAVLILLTPRPGPEGLEVFIPLIERARDGGPHAGQIALPGGGRDPRDTSLEETALREAREEIGLATGGCTVLGRLSPLAVAVSSYLITPILAWTEAPLESIPLCPNPREVARILPLSPGRLSGTEGTVSLEVRGVLRSVPAYHLTPRPLWGATAMIFAELLSLLPRWPRTSLAEPALTITPPRGEPEAQDARRASDCSGG</sequence>
<evidence type="ECO:0000256" key="3">
    <source>
        <dbReference type="ARBA" id="ARBA00022723"/>
    </source>
</evidence>
<comment type="caution">
    <text evidence="9">The sequence shown here is derived from an EMBL/GenBank/DDBJ whole genome shotgun (WGS) entry which is preliminary data.</text>
</comment>
<accession>A0A2S4K141</accession>
<feature type="compositionally biased region" description="Basic and acidic residues" evidence="7">
    <location>
        <begin position="248"/>
        <end position="264"/>
    </location>
</feature>
<dbReference type="InterPro" id="IPR015797">
    <property type="entry name" value="NUDIX_hydrolase-like_dom_sf"/>
</dbReference>
<dbReference type="InterPro" id="IPR045121">
    <property type="entry name" value="CoAse"/>
</dbReference>
<evidence type="ECO:0000256" key="6">
    <source>
        <dbReference type="ARBA" id="ARBA00023211"/>
    </source>
</evidence>
<dbReference type="EMBL" id="LPWH01000002">
    <property type="protein sequence ID" value="POR05478.1"/>
    <property type="molecule type" value="Genomic_DNA"/>
</dbReference>
<evidence type="ECO:0000259" key="8">
    <source>
        <dbReference type="Pfam" id="PF00293"/>
    </source>
</evidence>
<feature type="region of interest" description="Disordered" evidence="7">
    <location>
        <begin position="239"/>
        <end position="264"/>
    </location>
</feature>
<keyword evidence="3" id="KW-0479">Metal-binding</keyword>
<feature type="domain" description="Nudix hydrolase" evidence="8">
    <location>
        <begin position="66"/>
        <end position="145"/>
    </location>
</feature>
<dbReference type="Pfam" id="PF00293">
    <property type="entry name" value="NUDIX"/>
    <property type="match status" value="1"/>
</dbReference>
<feature type="region of interest" description="Disordered" evidence="7">
    <location>
        <begin position="18"/>
        <end position="58"/>
    </location>
</feature>
<comment type="cofactor">
    <cofactor evidence="2">
        <name>Mg(2+)</name>
        <dbReference type="ChEBI" id="CHEBI:18420"/>
    </cofactor>
</comment>
<dbReference type="PANTHER" id="PTHR12992">
    <property type="entry name" value="NUDIX HYDROLASE"/>
    <property type="match status" value="1"/>
</dbReference>
<evidence type="ECO:0000313" key="9">
    <source>
        <dbReference type="EMBL" id="POR05478.1"/>
    </source>
</evidence>
<reference evidence="10" key="1">
    <citation type="submission" date="2015-12" db="EMBL/GenBank/DDBJ databases">
        <authorList>
            <person name="Lodha T.D."/>
            <person name="Chintalapati S."/>
            <person name="Chintalapati V.R."/>
            <person name="Sravanthi T."/>
        </authorList>
    </citation>
    <scope>NUCLEOTIDE SEQUENCE [LARGE SCALE GENOMIC DNA]</scope>
    <source>
        <strain evidence="10">JC133</strain>
    </source>
</reference>
<dbReference type="GO" id="GO:0046872">
    <property type="term" value="F:metal ion binding"/>
    <property type="evidence" value="ECO:0007669"/>
    <property type="project" value="UniProtKB-KW"/>
</dbReference>
<protein>
    <recommendedName>
        <fullName evidence="8">Nudix hydrolase domain-containing protein</fullName>
    </recommendedName>
</protein>
<evidence type="ECO:0000256" key="2">
    <source>
        <dbReference type="ARBA" id="ARBA00001946"/>
    </source>
</evidence>
<name>A0A2S4K141_9SPIO</name>
<gene>
    <name evidence="9" type="ORF">AU468_00975</name>
</gene>
<evidence type="ECO:0000256" key="5">
    <source>
        <dbReference type="ARBA" id="ARBA00022842"/>
    </source>
</evidence>
<dbReference type="RefSeq" id="WP_103679110.1">
    <property type="nucleotide sequence ID" value="NZ_LPWH01000002.1"/>
</dbReference>
<dbReference type="PANTHER" id="PTHR12992:SF11">
    <property type="entry name" value="MITOCHONDRIAL COENZYME A DIPHOSPHATASE NUDT8"/>
    <property type="match status" value="1"/>
</dbReference>
<dbReference type="OrthoDB" id="9802805at2"/>
<dbReference type="Gene3D" id="3.90.79.10">
    <property type="entry name" value="Nucleoside Triphosphate Pyrophosphohydrolase"/>
    <property type="match status" value="1"/>
</dbReference>
<dbReference type="AlphaFoldDB" id="A0A2S4K141"/>
<feature type="compositionally biased region" description="Basic and acidic residues" evidence="7">
    <location>
        <begin position="47"/>
        <end position="57"/>
    </location>
</feature>
<evidence type="ECO:0000313" key="10">
    <source>
        <dbReference type="Proteomes" id="UP000237350"/>
    </source>
</evidence>
<comment type="cofactor">
    <cofactor evidence="1">
        <name>Mn(2+)</name>
        <dbReference type="ChEBI" id="CHEBI:29035"/>
    </cofactor>
</comment>